<dbReference type="SUPFAM" id="SSF54523">
    <property type="entry name" value="Pili subunits"/>
    <property type="match status" value="1"/>
</dbReference>
<accession>A0A3B0YJB8</accession>
<dbReference type="Gene3D" id="3.30.700.10">
    <property type="entry name" value="Glycoprotein, Type 4 Pilin"/>
    <property type="match status" value="1"/>
</dbReference>
<keyword evidence="1" id="KW-1133">Transmembrane helix</keyword>
<evidence type="ECO:0000313" key="3">
    <source>
        <dbReference type="EMBL" id="VAW68974.1"/>
    </source>
</evidence>
<evidence type="ECO:0000259" key="2">
    <source>
        <dbReference type="Pfam" id="PF08334"/>
    </source>
</evidence>
<evidence type="ECO:0000256" key="1">
    <source>
        <dbReference type="SAM" id="Phobius"/>
    </source>
</evidence>
<dbReference type="InterPro" id="IPR013545">
    <property type="entry name" value="T2SS_protein-GspG_C"/>
</dbReference>
<dbReference type="AlphaFoldDB" id="A0A3B0YJB8"/>
<proteinExistence type="predicted"/>
<dbReference type="NCBIfam" id="TIGR02532">
    <property type="entry name" value="IV_pilin_GFxxxE"/>
    <property type="match status" value="1"/>
</dbReference>
<dbReference type="InterPro" id="IPR012902">
    <property type="entry name" value="N_methyl_site"/>
</dbReference>
<dbReference type="EMBL" id="UOFI01000140">
    <property type="protein sequence ID" value="VAW68974.1"/>
    <property type="molecule type" value="Genomic_DNA"/>
</dbReference>
<dbReference type="InterPro" id="IPR045584">
    <property type="entry name" value="Pilin-like"/>
</dbReference>
<dbReference type="Pfam" id="PF07963">
    <property type="entry name" value="N_methyl"/>
    <property type="match status" value="1"/>
</dbReference>
<keyword evidence="1" id="KW-0812">Transmembrane</keyword>
<reference evidence="3" key="1">
    <citation type="submission" date="2018-06" db="EMBL/GenBank/DDBJ databases">
        <authorList>
            <person name="Zhirakovskaya E."/>
        </authorList>
    </citation>
    <scope>NUCLEOTIDE SEQUENCE</scope>
</reference>
<dbReference type="Pfam" id="PF08334">
    <property type="entry name" value="T2SSG"/>
    <property type="match status" value="1"/>
</dbReference>
<organism evidence="3">
    <name type="scientific">hydrothermal vent metagenome</name>
    <dbReference type="NCBI Taxonomy" id="652676"/>
    <lineage>
        <taxon>unclassified sequences</taxon>
        <taxon>metagenomes</taxon>
        <taxon>ecological metagenomes</taxon>
    </lineage>
</organism>
<feature type="transmembrane region" description="Helical" evidence="1">
    <location>
        <begin position="6"/>
        <end position="28"/>
    </location>
</feature>
<keyword evidence="1" id="KW-0472">Membrane</keyword>
<gene>
    <name evidence="3" type="ORF">MNBD_GAMMA09-1941</name>
</gene>
<feature type="domain" description="Type II secretion system protein GspG C-terminal" evidence="2">
    <location>
        <begin position="33"/>
        <end position="114"/>
    </location>
</feature>
<name>A0A3B0YJB8_9ZZZZ</name>
<sequence length="228" mass="24169">MKNSNGFTLIEVSLVLLIVAFTLGSLLIPLGSKLEEKSVNTAKIQLSEIKQAVINFTLSNSRMPCPDNNFDGIEDISGATCSSISNGTVPYVTLNTPHKIDPWGNPFIYRVTGSFADTNDGTACSTTAKKNISIDFCSASDGDINVLDYDLNSSSTIPAANGVVAILLSTGRPTGAASFAEDENTNNDATFFKTGYGSIDSSLPFNDIVIWISATEIVGELIKAEVLP</sequence>
<protein>
    <recommendedName>
        <fullName evidence="2">Type II secretion system protein GspG C-terminal domain-containing protein</fullName>
    </recommendedName>
</protein>